<proteinExistence type="predicted"/>
<gene>
    <name evidence="1" type="ORF">FAZ21_11210</name>
</gene>
<accession>A0A4U0PXB3</accession>
<evidence type="ECO:0000313" key="1">
    <source>
        <dbReference type="EMBL" id="TJZ73179.1"/>
    </source>
</evidence>
<dbReference type="EMBL" id="SUMF01000011">
    <property type="protein sequence ID" value="TJZ73179.1"/>
    <property type="molecule type" value="Genomic_DNA"/>
</dbReference>
<keyword evidence="2" id="KW-1185">Reference proteome</keyword>
<organism evidence="1 2">
    <name type="scientific">Chitiniphilus eburneus</name>
    <dbReference type="NCBI Taxonomy" id="2571148"/>
    <lineage>
        <taxon>Bacteria</taxon>
        <taxon>Pseudomonadati</taxon>
        <taxon>Pseudomonadota</taxon>
        <taxon>Betaproteobacteria</taxon>
        <taxon>Neisseriales</taxon>
        <taxon>Chitinibacteraceae</taxon>
        <taxon>Chitiniphilus</taxon>
    </lineage>
</organism>
<name>A0A4U0PXB3_9NEIS</name>
<dbReference type="AlphaFoldDB" id="A0A4U0PXB3"/>
<dbReference type="InterPro" id="IPR056113">
    <property type="entry name" value="DUF7696"/>
</dbReference>
<protein>
    <submittedName>
        <fullName evidence="1">Uncharacterized protein</fullName>
    </submittedName>
</protein>
<evidence type="ECO:0000313" key="2">
    <source>
        <dbReference type="Proteomes" id="UP000310016"/>
    </source>
</evidence>
<dbReference type="Pfam" id="PF24751">
    <property type="entry name" value="DUF7696"/>
    <property type="match status" value="1"/>
</dbReference>
<dbReference type="Proteomes" id="UP000310016">
    <property type="component" value="Unassembled WGS sequence"/>
</dbReference>
<reference evidence="1 2" key="1">
    <citation type="submission" date="2019-04" db="EMBL/GenBank/DDBJ databases">
        <title>Chitiniphilus eburnea sp. nov., a novel chitinolytic bacterium isolated from aquaculture sludge.</title>
        <authorList>
            <person name="Sheng M."/>
        </authorList>
    </citation>
    <scope>NUCLEOTIDE SEQUENCE [LARGE SCALE GENOMIC DNA]</scope>
    <source>
        <strain evidence="1 2">HX-2-15</strain>
    </source>
</reference>
<dbReference type="RefSeq" id="WP_136773537.1">
    <property type="nucleotide sequence ID" value="NZ_CP156074.1"/>
</dbReference>
<comment type="caution">
    <text evidence="1">The sequence shown here is derived from an EMBL/GenBank/DDBJ whole genome shotgun (WGS) entry which is preliminary data.</text>
</comment>
<sequence length="88" mass="10245">MWRQQREARYITALAPIDRQLAYLDKVGQRYSADARLQLETLHLLNLASRAERNRYLEAVGRASGDQARRALESSVLTHWSQRPRPVK</sequence>